<sequence length="61" mass="6991">KLEAFNQCAQFKFIDQTISHSTHCLGLSDYLRFCDVIVAGQNTFGSDWEKRHHQSSKLSLC</sequence>
<accession>A0ABY7E8L1</accession>
<organism evidence="1 2">
    <name type="scientific">Mya arenaria</name>
    <name type="common">Soft-shell clam</name>
    <dbReference type="NCBI Taxonomy" id="6604"/>
    <lineage>
        <taxon>Eukaryota</taxon>
        <taxon>Metazoa</taxon>
        <taxon>Spiralia</taxon>
        <taxon>Lophotrochozoa</taxon>
        <taxon>Mollusca</taxon>
        <taxon>Bivalvia</taxon>
        <taxon>Autobranchia</taxon>
        <taxon>Heteroconchia</taxon>
        <taxon>Euheterodonta</taxon>
        <taxon>Imparidentia</taxon>
        <taxon>Neoheterodontei</taxon>
        <taxon>Myida</taxon>
        <taxon>Myoidea</taxon>
        <taxon>Myidae</taxon>
        <taxon>Mya</taxon>
    </lineage>
</organism>
<dbReference type="Proteomes" id="UP001164746">
    <property type="component" value="Chromosome 5"/>
</dbReference>
<dbReference type="EMBL" id="CP111016">
    <property type="protein sequence ID" value="WAR05256.1"/>
    <property type="molecule type" value="Genomic_DNA"/>
</dbReference>
<evidence type="ECO:0000313" key="2">
    <source>
        <dbReference type="Proteomes" id="UP001164746"/>
    </source>
</evidence>
<feature type="non-terminal residue" evidence="1">
    <location>
        <position position="1"/>
    </location>
</feature>
<evidence type="ECO:0000313" key="1">
    <source>
        <dbReference type="EMBL" id="WAR05256.1"/>
    </source>
</evidence>
<proteinExistence type="predicted"/>
<name>A0ABY7E8L1_MYAAR</name>
<reference evidence="1" key="1">
    <citation type="submission" date="2022-11" db="EMBL/GenBank/DDBJ databases">
        <title>Centuries of genome instability and evolution in soft-shell clam transmissible cancer (bioRxiv).</title>
        <authorList>
            <person name="Hart S.F.M."/>
            <person name="Yonemitsu M.A."/>
            <person name="Giersch R.M."/>
            <person name="Beal B.F."/>
            <person name="Arriagada G."/>
            <person name="Davis B.W."/>
            <person name="Ostrander E.A."/>
            <person name="Goff S.P."/>
            <person name="Metzger M.J."/>
        </authorList>
    </citation>
    <scope>NUCLEOTIDE SEQUENCE</scope>
    <source>
        <strain evidence="1">MELC-2E11</strain>
        <tissue evidence="1">Siphon/mantle</tissue>
    </source>
</reference>
<keyword evidence="2" id="KW-1185">Reference proteome</keyword>
<gene>
    <name evidence="1" type="ORF">MAR_020625</name>
</gene>
<protein>
    <submittedName>
        <fullName evidence="1">Uncharacterized protein</fullName>
    </submittedName>
</protein>